<evidence type="ECO:0000256" key="4">
    <source>
        <dbReference type="ARBA" id="ARBA00011738"/>
    </source>
</evidence>
<dbReference type="UniPathway" id="UPA00070">
    <property type="reaction ID" value="UER00119"/>
</dbReference>
<dbReference type="PANTHER" id="PTHR46683:SF1">
    <property type="entry name" value="OROTATE PHOSPHORIBOSYLTRANSFERASE 1-RELATED"/>
    <property type="match status" value="1"/>
</dbReference>
<dbReference type="OrthoDB" id="5553476at2759"/>
<sequence length="239" mass="25447">MKEYQREFIQLLIKHNALMFGSFTLKSGRISPYFINAGNFNTGASLLHVARHYANAIADSGIEFDVLFGPAYKGIPLASTVSCSLASSAEVKAGSVPSDRQSNGVQANTEFPFAYDRKEPKDHGEGGTLVGASLAGKRVLIIDDVITAGTAITSSINLIKEAGGIPVGVVVAIDRQEIGPPTSPNPNASAVQYIQSKFNISVISVVQLDLIIEYLNSLPNNSELSKHTGSVVDYRSTFG</sequence>
<keyword evidence="6" id="KW-0328">Glycosyltransferase</keyword>
<evidence type="ECO:0000256" key="2">
    <source>
        <dbReference type="ARBA" id="ARBA00004889"/>
    </source>
</evidence>
<dbReference type="InterPro" id="IPR029057">
    <property type="entry name" value="PRTase-like"/>
</dbReference>
<dbReference type="GO" id="GO:0004588">
    <property type="term" value="F:orotate phosphoribosyltransferase activity"/>
    <property type="evidence" value="ECO:0007669"/>
    <property type="project" value="UniProtKB-EC"/>
</dbReference>
<dbReference type="EC" id="2.4.2.10" evidence="5"/>
<dbReference type="STRING" id="133381.A0A2T9Y1D4"/>
<organism evidence="10 11">
    <name type="scientific">Smittium megazygosporum</name>
    <dbReference type="NCBI Taxonomy" id="133381"/>
    <lineage>
        <taxon>Eukaryota</taxon>
        <taxon>Fungi</taxon>
        <taxon>Fungi incertae sedis</taxon>
        <taxon>Zoopagomycota</taxon>
        <taxon>Kickxellomycotina</taxon>
        <taxon>Harpellomycetes</taxon>
        <taxon>Harpellales</taxon>
        <taxon>Legeriomycetaceae</taxon>
        <taxon>Smittium</taxon>
    </lineage>
</organism>
<dbReference type="Gene3D" id="3.40.50.2020">
    <property type="match status" value="1"/>
</dbReference>
<evidence type="ECO:0000259" key="9">
    <source>
        <dbReference type="Pfam" id="PF00156"/>
    </source>
</evidence>
<evidence type="ECO:0000256" key="3">
    <source>
        <dbReference type="ARBA" id="ARBA00006340"/>
    </source>
</evidence>
<keyword evidence="8" id="KW-0665">Pyrimidine biosynthesis</keyword>
<feature type="domain" description="Phosphoribosyltransferase" evidence="9">
    <location>
        <begin position="44"/>
        <end position="177"/>
    </location>
</feature>
<dbReference type="GO" id="GO:0006207">
    <property type="term" value="P:'de novo' pyrimidine nucleobase biosynthetic process"/>
    <property type="evidence" value="ECO:0007669"/>
    <property type="project" value="TreeGrafter"/>
</dbReference>
<name>A0A2T9Y1D4_9FUNG</name>
<dbReference type="HAMAP" id="MF_01208">
    <property type="entry name" value="PyrE"/>
    <property type="match status" value="1"/>
</dbReference>
<proteinExistence type="inferred from homology"/>
<dbReference type="FunFam" id="3.40.50.2020:FF:000008">
    <property type="entry name" value="Orotate phosphoribosyltransferase"/>
    <property type="match status" value="1"/>
</dbReference>
<dbReference type="GO" id="GO:0005737">
    <property type="term" value="C:cytoplasm"/>
    <property type="evidence" value="ECO:0007669"/>
    <property type="project" value="TreeGrafter"/>
</dbReference>
<dbReference type="EMBL" id="MBFS01003538">
    <property type="protein sequence ID" value="PVU86094.1"/>
    <property type="molecule type" value="Genomic_DNA"/>
</dbReference>
<comment type="caution">
    <text evidence="10">The sequence shown here is derived from an EMBL/GenBank/DDBJ whole genome shotgun (WGS) entry which is preliminary data.</text>
</comment>
<evidence type="ECO:0000256" key="6">
    <source>
        <dbReference type="ARBA" id="ARBA00022676"/>
    </source>
</evidence>
<dbReference type="NCBIfam" id="TIGR00336">
    <property type="entry name" value="pyrE"/>
    <property type="match status" value="1"/>
</dbReference>
<dbReference type="Proteomes" id="UP000245609">
    <property type="component" value="Unassembled WGS sequence"/>
</dbReference>
<dbReference type="SUPFAM" id="SSF53271">
    <property type="entry name" value="PRTase-like"/>
    <property type="match status" value="1"/>
</dbReference>
<comment type="subunit">
    <text evidence="4">Homodimer.</text>
</comment>
<keyword evidence="7" id="KW-0808">Transferase</keyword>
<dbReference type="AlphaFoldDB" id="A0A2T9Y1D4"/>
<dbReference type="PANTHER" id="PTHR46683">
    <property type="entry name" value="OROTATE PHOSPHORIBOSYLTRANSFERASE 1-RELATED"/>
    <property type="match status" value="1"/>
</dbReference>
<dbReference type="InterPro" id="IPR004467">
    <property type="entry name" value="Or_phspho_trans_dom"/>
</dbReference>
<dbReference type="InterPro" id="IPR023031">
    <property type="entry name" value="OPRT"/>
</dbReference>
<feature type="non-terminal residue" evidence="10">
    <location>
        <position position="239"/>
    </location>
</feature>
<dbReference type="Pfam" id="PF00156">
    <property type="entry name" value="Pribosyltran"/>
    <property type="match status" value="1"/>
</dbReference>
<evidence type="ECO:0000313" key="11">
    <source>
        <dbReference type="Proteomes" id="UP000245609"/>
    </source>
</evidence>
<accession>A0A2T9Y1D4</accession>
<evidence type="ECO:0000313" key="10">
    <source>
        <dbReference type="EMBL" id="PVU86094.1"/>
    </source>
</evidence>
<evidence type="ECO:0000256" key="5">
    <source>
        <dbReference type="ARBA" id="ARBA00011971"/>
    </source>
</evidence>
<evidence type="ECO:0000256" key="8">
    <source>
        <dbReference type="ARBA" id="ARBA00022975"/>
    </source>
</evidence>
<comment type="similarity">
    <text evidence="3">Belongs to the purine/pyrimidine phosphoribosyltransferase family. PyrE subfamily.</text>
</comment>
<keyword evidence="11" id="KW-1185">Reference proteome</keyword>
<evidence type="ECO:0000256" key="1">
    <source>
        <dbReference type="ARBA" id="ARBA00003769"/>
    </source>
</evidence>
<gene>
    <name evidence="10" type="ORF">BB560_006807</name>
</gene>
<evidence type="ECO:0000256" key="7">
    <source>
        <dbReference type="ARBA" id="ARBA00022679"/>
    </source>
</evidence>
<dbReference type="GO" id="GO:0046132">
    <property type="term" value="P:pyrimidine ribonucleoside biosynthetic process"/>
    <property type="evidence" value="ECO:0007669"/>
    <property type="project" value="TreeGrafter"/>
</dbReference>
<dbReference type="GO" id="GO:0044205">
    <property type="term" value="P:'de novo' UMP biosynthetic process"/>
    <property type="evidence" value="ECO:0007669"/>
    <property type="project" value="UniProtKB-UniPathway"/>
</dbReference>
<reference evidence="10 11" key="1">
    <citation type="journal article" date="2018" name="MBio">
        <title>Comparative Genomics Reveals the Core Gene Toolbox for the Fungus-Insect Symbiosis.</title>
        <authorList>
            <person name="Wang Y."/>
            <person name="Stata M."/>
            <person name="Wang W."/>
            <person name="Stajich J.E."/>
            <person name="White M.M."/>
            <person name="Moncalvo J.M."/>
        </authorList>
    </citation>
    <scope>NUCLEOTIDE SEQUENCE [LARGE SCALE GENOMIC DNA]</scope>
    <source>
        <strain evidence="10 11">SC-DP-2</strain>
    </source>
</reference>
<protein>
    <recommendedName>
        <fullName evidence="5">orotate phosphoribosyltransferase</fullName>
        <ecNumber evidence="5">2.4.2.10</ecNumber>
    </recommendedName>
</protein>
<dbReference type="CDD" id="cd06223">
    <property type="entry name" value="PRTases_typeI"/>
    <property type="match status" value="1"/>
</dbReference>
<dbReference type="InterPro" id="IPR000836">
    <property type="entry name" value="PRTase_dom"/>
</dbReference>
<comment type="pathway">
    <text evidence="2">Pyrimidine metabolism; UMP biosynthesis via de novo pathway; UMP from orotate: step 1/2.</text>
</comment>
<comment type="function">
    <text evidence="1">Catalyzes the transfer of a ribosyl phosphate group from 5-phosphoribose 1-diphosphate to orotate, leading to the formation of orotidine monophosphate (OMP).</text>
</comment>